<dbReference type="GO" id="GO:0035731">
    <property type="term" value="F:dinitrosyl-iron complex binding"/>
    <property type="evidence" value="ECO:0007669"/>
    <property type="project" value="UniProtKB-UniRule"/>
</dbReference>
<dbReference type="EMBL" id="CP044427">
    <property type="protein sequence ID" value="QFG68533.1"/>
    <property type="molecule type" value="Genomic_DNA"/>
</dbReference>
<keyword evidence="5 11" id="KW-0408">Iron</keyword>
<evidence type="ECO:0000256" key="6">
    <source>
        <dbReference type="ARBA" id="ARBA00023014"/>
    </source>
</evidence>
<feature type="binding site" evidence="11">
    <location>
        <position position="36"/>
    </location>
    <ligand>
        <name>[4Fe-4S] cluster</name>
        <dbReference type="ChEBI" id="CHEBI:49883"/>
    </ligand>
</feature>
<dbReference type="GO" id="GO:0051539">
    <property type="term" value="F:4 iron, 4 sulfur cluster binding"/>
    <property type="evidence" value="ECO:0007669"/>
    <property type="project" value="UniProtKB-UniRule"/>
</dbReference>
<dbReference type="HAMAP" id="MF_01479">
    <property type="entry name" value="WhiB"/>
    <property type="match status" value="1"/>
</dbReference>
<feature type="compositionally biased region" description="Polar residues" evidence="12">
    <location>
        <begin position="1"/>
        <end position="15"/>
    </location>
</feature>
<evidence type="ECO:0000256" key="4">
    <source>
        <dbReference type="ARBA" id="ARBA00022723"/>
    </source>
</evidence>
<keyword evidence="3 11" id="KW-0004">4Fe-4S</keyword>
<keyword evidence="11" id="KW-0963">Cytoplasm</keyword>
<evidence type="ECO:0000256" key="9">
    <source>
        <dbReference type="ARBA" id="ARBA00023157"/>
    </source>
</evidence>
<evidence type="ECO:0000256" key="11">
    <source>
        <dbReference type="HAMAP-Rule" id="MF_01479"/>
    </source>
</evidence>
<keyword evidence="15" id="KW-1185">Reference proteome</keyword>
<evidence type="ECO:0000256" key="8">
    <source>
        <dbReference type="ARBA" id="ARBA00023125"/>
    </source>
</evidence>
<protein>
    <recommendedName>
        <fullName evidence="11">Transcriptional regulator WhiB</fullName>
    </recommendedName>
</protein>
<keyword evidence="10 11" id="KW-0804">Transcription</keyword>
<dbReference type="GO" id="GO:0005737">
    <property type="term" value="C:cytoplasm"/>
    <property type="evidence" value="ECO:0007669"/>
    <property type="project" value="UniProtKB-SubCell"/>
</dbReference>
<dbReference type="OrthoDB" id="4228525at2"/>
<evidence type="ECO:0000256" key="2">
    <source>
        <dbReference type="ARBA" id="ARBA00006597"/>
    </source>
</evidence>
<dbReference type="GO" id="GO:0047134">
    <property type="term" value="F:protein-disulfide reductase [NAD(P)H] activity"/>
    <property type="evidence" value="ECO:0007669"/>
    <property type="project" value="TreeGrafter"/>
</dbReference>
<organism evidence="14 15">
    <name type="scientific">Ornithinimicrobium pratense</name>
    <dbReference type="NCBI Taxonomy" id="2593973"/>
    <lineage>
        <taxon>Bacteria</taxon>
        <taxon>Bacillati</taxon>
        <taxon>Actinomycetota</taxon>
        <taxon>Actinomycetes</taxon>
        <taxon>Micrococcales</taxon>
        <taxon>Ornithinimicrobiaceae</taxon>
        <taxon>Ornithinimicrobium</taxon>
    </lineage>
</organism>
<feature type="region of interest" description="Disordered" evidence="12">
    <location>
        <begin position="1"/>
        <end position="27"/>
    </location>
</feature>
<evidence type="ECO:0000256" key="10">
    <source>
        <dbReference type="ARBA" id="ARBA00023163"/>
    </source>
</evidence>
<comment type="similarity">
    <text evidence="2 11">Belongs to the WhiB family.</text>
</comment>
<evidence type="ECO:0000256" key="12">
    <source>
        <dbReference type="SAM" id="MobiDB-lite"/>
    </source>
</evidence>
<evidence type="ECO:0000256" key="3">
    <source>
        <dbReference type="ARBA" id="ARBA00022485"/>
    </source>
</evidence>
<keyword evidence="6 11" id="KW-0411">Iron-sulfur</keyword>
<dbReference type="KEGG" id="serw:FY030_07210"/>
<comment type="cofactor">
    <cofactor evidence="11">
        <name>[4Fe-4S] cluster</name>
        <dbReference type="ChEBI" id="CHEBI:49883"/>
    </cofactor>
    <text evidence="11">Binds 1 [4Fe-4S] cluster per subunit. Following nitrosylation of the [4Fe-4S] cluster binds 1 [4Fe-8(NO)] cluster per subunit.</text>
</comment>
<evidence type="ECO:0000256" key="1">
    <source>
        <dbReference type="ARBA" id="ARBA00004496"/>
    </source>
</evidence>
<feature type="binding site" evidence="11">
    <location>
        <position position="66"/>
    </location>
    <ligand>
        <name>[4Fe-4S] cluster</name>
        <dbReference type="ChEBI" id="CHEBI:49883"/>
    </ligand>
</feature>
<proteinExistence type="inferred from homology"/>
<comment type="PTM">
    <text evidence="11">The Fe-S cluster can be nitrosylated by nitric oxide (NO).</text>
</comment>
<dbReference type="GO" id="GO:0045454">
    <property type="term" value="P:cell redox homeostasis"/>
    <property type="evidence" value="ECO:0007669"/>
    <property type="project" value="TreeGrafter"/>
</dbReference>
<evidence type="ECO:0000313" key="14">
    <source>
        <dbReference type="EMBL" id="QFG68533.1"/>
    </source>
</evidence>
<dbReference type="GO" id="GO:0046872">
    <property type="term" value="F:metal ion binding"/>
    <property type="evidence" value="ECO:0007669"/>
    <property type="project" value="UniProtKB-KW"/>
</dbReference>
<accession>A0A5J6V672</accession>
<name>A0A5J6V672_9MICO</name>
<dbReference type="GO" id="GO:0045892">
    <property type="term" value="P:negative regulation of DNA-templated transcription"/>
    <property type="evidence" value="ECO:0007669"/>
    <property type="project" value="TreeGrafter"/>
</dbReference>
<dbReference type="InterPro" id="IPR034768">
    <property type="entry name" value="4FE4S_WBL"/>
</dbReference>
<comment type="subcellular location">
    <subcellularLocation>
        <location evidence="1 11">Cytoplasm</location>
    </subcellularLocation>
</comment>
<dbReference type="Proteomes" id="UP000326546">
    <property type="component" value="Chromosome"/>
</dbReference>
<keyword evidence="7 11" id="KW-0805">Transcription regulation</keyword>
<feature type="binding site" evidence="11">
    <location>
        <position position="75"/>
    </location>
    <ligand>
        <name>[4Fe-4S] cluster</name>
        <dbReference type="ChEBI" id="CHEBI:49883"/>
    </ligand>
</feature>
<keyword evidence="4 11" id="KW-0479">Metal-binding</keyword>
<reference evidence="14 15" key="1">
    <citation type="submission" date="2019-09" db="EMBL/GenBank/DDBJ databases">
        <title>Serinicoccus pratensis sp. nov., isolated from meadow soil.</title>
        <authorList>
            <person name="Zhang W."/>
        </authorList>
    </citation>
    <scope>NUCLEOTIDE SEQUENCE [LARGE SCALE GENOMIC DNA]</scope>
    <source>
        <strain evidence="14 15">W204</strain>
    </source>
</reference>
<dbReference type="AlphaFoldDB" id="A0A5J6V672"/>
<dbReference type="Pfam" id="PF02467">
    <property type="entry name" value="Whib"/>
    <property type="match status" value="1"/>
</dbReference>
<evidence type="ECO:0000313" key="15">
    <source>
        <dbReference type="Proteomes" id="UP000326546"/>
    </source>
</evidence>
<feature type="domain" description="4Fe-4S Wbl-type" evidence="13">
    <location>
        <begin position="35"/>
        <end position="99"/>
    </location>
</feature>
<keyword evidence="9 11" id="KW-1015">Disulfide bond</keyword>
<comment type="PTM">
    <text evidence="11">Upon Fe-S cluster removal intramolecular disulfide bonds are formed.</text>
</comment>
<dbReference type="PROSITE" id="PS51674">
    <property type="entry name" value="4FE4S_WBL"/>
    <property type="match status" value="1"/>
</dbReference>
<evidence type="ECO:0000256" key="7">
    <source>
        <dbReference type="ARBA" id="ARBA00023015"/>
    </source>
</evidence>
<evidence type="ECO:0000259" key="13">
    <source>
        <dbReference type="PROSITE" id="PS51674"/>
    </source>
</evidence>
<dbReference type="GO" id="GO:0003677">
    <property type="term" value="F:DNA binding"/>
    <property type="evidence" value="ECO:0007669"/>
    <property type="project" value="UniProtKB-UniRule"/>
</dbReference>
<dbReference type="InterPro" id="IPR003482">
    <property type="entry name" value="Whib"/>
</dbReference>
<keyword evidence="8 11" id="KW-0238">DNA-binding</keyword>
<dbReference type="PANTHER" id="PTHR38839">
    <property type="entry name" value="TRANSCRIPTIONAL REGULATOR WHID-RELATED"/>
    <property type="match status" value="1"/>
</dbReference>
<evidence type="ECO:0000256" key="5">
    <source>
        <dbReference type="ARBA" id="ARBA00023004"/>
    </source>
</evidence>
<sequence length="106" mass="11796">MTAHSTLDRTPTSDLSAVPYEPSAEGPGEWWQRAACRDRNAELFFHADHERGPSRAVRTAKAKAVCGTCPVIVQCLAYALGNREPYGIWGGLDEQERARLVRRRVS</sequence>
<comment type="function">
    <text evidence="11">Acts as a transcriptional regulator. Probably redox-responsive. The apo- but not holo-form probably binds DNA.</text>
</comment>
<gene>
    <name evidence="11" type="primary">whiB</name>
    <name evidence="14" type="ORF">FY030_07210</name>
</gene>
<dbReference type="RefSeq" id="WP_158060921.1">
    <property type="nucleotide sequence ID" value="NZ_CP044427.1"/>
</dbReference>
<feature type="binding site" evidence="11">
    <location>
        <position position="69"/>
    </location>
    <ligand>
        <name>[4Fe-4S] cluster</name>
        <dbReference type="ChEBI" id="CHEBI:49883"/>
    </ligand>
</feature>